<evidence type="ECO:0000313" key="3">
    <source>
        <dbReference type="Proteomes" id="UP001501721"/>
    </source>
</evidence>
<dbReference type="Gene3D" id="2.60.120.260">
    <property type="entry name" value="Galactose-binding domain-like"/>
    <property type="match status" value="1"/>
</dbReference>
<accession>A0ABN3MLL9</accession>
<dbReference type="SUPFAM" id="SSF49785">
    <property type="entry name" value="Galactose-binding domain-like"/>
    <property type="match status" value="1"/>
</dbReference>
<proteinExistence type="predicted"/>
<dbReference type="PROSITE" id="PS51175">
    <property type="entry name" value="CBM6"/>
    <property type="match status" value="1"/>
</dbReference>
<comment type="caution">
    <text evidence="2">The sequence shown here is derived from an EMBL/GenBank/DDBJ whole genome shotgun (WGS) entry which is preliminary data.</text>
</comment>
<keyword evidence="3" id="KW-1185">Reference proteome</keyword>
<protein>
    <recommendedName>
        <fullName evidence="1">CBM6 domain-containing protein</fullName>
    </recommendedName>
</protein>
<sequence>MEVRLDSRTNAPIGSFAVGDTGGWQSWRTVPANIGSVTGTHDVYLTFSSGQPADFVNVNWFGFGH</sequence>
<dbReference type="CDD" id="cd04084">
    <property type="entry name" value="CBM6_xylanase-like"/>
    <property type="match status" value="1"/>
</dbReference>
<feature type="domain" description="CBM6" evidence="1">
    <location>
        <begin position="1"/>
        <end position="64"/>
    </location>
</feature>
<dbReference type="EMBL" id="BAAATL010000034">
    <property type="protein sequence ID" value="GAA2504282.1"/>
    <property type="molecule type" value="Genomic_DNA"/>
</dbReference>
<evidence type="ECO:0000259" key="1">
    <source>
        <dbReference type="PROSITE" id="PS51175"/>
    </source>
</evidence>
<evidence type="ECO:0000313" key="2">
    <source>
        <dbReference type="EMBL" id="GAA2504282.1"/>
    </source>
</evidence>
<reference evidence="2 3" key="1">
    <citation type="journal article" date="2019" name="Int. J. Syst. Evol. Microbiol.">
        <title>The Global Catalogue of Microorganisms (GCM) 10K type strain sequencing project: providing services to taxonomists for standard genome sequencing and annotation.</title>
        <authorList>
            <consortium name="The Broad Institute Genomics Platform"/>
            <consortium name="The Broad Institute Genome Sequencing Center for Infectious Disease"/>
            <person name="Wu L."/>
            <person name="Ma J."/>
        </authorList>
    </citation>
    <scope>NUCLEOTIDE SEQUENCE [LARGE SCALE GENOMIC DNA]</scope>
    <source>
        <strain evidence="2 3">JCM 6923</strain>
    </source>
</reference>
<dbReference type="Pfam" id="PF03422">
    <property type="entry name" value="CBM_6"/>
    <property type="match status" value="1"/>
</dbReference>
<dbReference type="InterPro" id="IPR008979">
    <property type="entry name" value="Galactose-bd-like_sf"/>
</dbReference>
<dbReference type="InterPro" id="IPR005084">
    <property type="entry name" value="CBM6"/>
</dbReference>
<organism evidence="2 3">
    <name type="scientific">Streptomyces graminearus</name>
    <dbReference type="NCBI Taxonomy" id="284030"/>
    <lineage>
        <taxon>Bacteria</taxon>
        <taxon>Bacillati</taxon>
        <taxon>Actinomycetota</taxon>
        <taxon>Actinomycetes</taxon>
        <taxon>Kitasatosporales</taxon>
        <taxon>Streptomycetaceae</taxon>
        <taxon>Streptomyces</taxon>
    </lineage>
</organism>
<name>A0ABN3MLL9_9ACTN</name>
<gene>
    <name evidence="2" type="ORF">GCM10010422_63100</name>
</gene>
<dbReference type="Proteomes" id="UP001501721">
    <property type="component" value="Unassembled WGS sequence"/>
</dbReference>